<organism evidence="1 2">
    <name type="scientific">Sinomicrobium pectinilyticum</name>
    <dbReference type="NCBI Taxonomy" id="1084421"/>
    <lineage>
        <taxon>Bacteria</taxon>
        <taxon>Pseudomonadati</taxon>
        <taxon>Bacteroidota</taxon>
        <taxon>Flavobacteriia</taxon>
        <taxon>Flavobacteriales</taxon>
        <taxon>Flavobacteriaceae</taxon>
        <taxon>Sinomicrobium</taxon>
    </lineage>
</organism>
<dbReference type="Pfam" id="PF20217">
    <property type="entry name" value="DUF6577"/>
    <property type="match status" value="1"/>
</dbReference>
<dbReference type="EMBL" id="RJTM01000124">
    <property type="protein sequence ID" value="RNL81562.1"/>
    <property type="molecule type" value="Genomic_DNA"/>
</dbReference>
<dbReference type="InterPro" id="IPR046484">
    <property type="entry name" value="DUF6577"/>
</dbReference>
<dbReference type="Proteomes" id="UP000267469">
    <property type="component" value="Unassembled WGS sequence"/>
</dbReference>
<evidence type="ECO:0000313" key="1">
    <source>
        <dbReference type="EMBL" id="RNL81562.1"/>
    </source>
</evidence>
<gene>
    <name evidence="1" type="ORF">ED312_18710</name>
</gene>
<protein>
    <submittedName>
        <fullName evidence="1">Uncharacterized protein</fullName>
    </submittedName>
</protein>
<comment type="caution">
    <text evidence="1">The sequence shown here is derived from an EMBL/GenBank/DDBJ whole genome shotgun (WGS) entry which is preliminary data.</text>
</comment>
<proteinExistence type="predicted"/>
<evidence type="ECO:0000313" key="2">
    <source>
        <dbReference type="Proteomes" id="UP000267469"/>
    </source>
</evidence>
<reference evidence="1 2" key="1">
    <citation type="submission" date="2018-10" db="EMBL/GenBank/DDBJ databases">
        <title>Sinomicrobium pectinilyticum sp. nov., a pectinase-producing bacterium isolated from alkaline and saline soil, and emended description of the genus Sinomicrobium.</title>
        <authorList>
            <person name="Cheng B."/>
            <person name="Li C."/>
            <person name="Lai Q."/>
            <person name="Du M."/>
            <person name="Shao Z."/>
            <person name="Xu P."/>
            <person name="Yang C."/>
        </authorList>
    </citation>
    <scope>NUCLEOTIDE SEQUENCE [LARGE SCALE GENOMIC DNA]</scope>
    <source>
        <strain evidence="1 2">5DNS001</strain>
    </source>
</reference>
<keyword evidence="2" id="KW-1185">Reference proteome</keyword>
<sequence>MASRWLICCVLAIMIISYDYRIHGFHWQGKTINVKFQSSLNRGLMLSILYFDTKHYLLTKYVKDDKNLVVVKNPITGIPLQTIDGIQVPGVGKIPVGLIVDKELFASRQGRD</sequence>
<dbReference type="AlphaFoldDB" id="A0A3N0E143"/>
<accession>A0A3N0E143</accession>
<name>A0A3N0E143_SINP1</name>